<name>A0A6G0ZF72_APHCR</name>
<protein>
    <submittedName>
        <fullName evidence="1">Uncharacterized protein</fullName>
    </submittedName>
</protein>
<keyword evidence="2" id="KW-1185">Reference proteome</keyword>
<evidence type="ECO:0000313" key="2">
    <source>
        <dbReference type="Proteomes" id="UP000478052"/>
    </source>
</evidence>
<dbReference type="AlphaFoldDB" id="A0A6G0ZF72"/>
<proteinExistence type="predicted"/>
<dbReference type="Proteomes" id="UP000478052">
    <property type="component" value="Unassembled WGS sequence"/>
</dbReference>
<feature type="non-terminal residue" evidence="1">
    <location>
        <position position="279"/>
    </location>
</feature>
<dbReference type="OrthoDB" id="6623605at2759"/>
<sequence length="279" mass="33132">TVTLIILLYYVGNSENFENNNCDLPFTSISIHAIQFMEIPDTEISECNTTPIEEISNFSGLNDLDISDIKYRIFYYYLHTVYNNNKLENRSLRIIIRDSSLVYFDQILMVDHTTLLVITIEPHRQNCSSLNIHNTVSIHQRQQSFNYFAVKNQNCTYYCLIRHKLRSKRTIKTVMHKSRYTNSLEYSQNREFIRTMSICTEVRHKKYTQCMVRWGRLFFGVLTHPRLIQCNDLPAEFSKIKYPILIFIKKIVCKFQEFCLTVVPNNLLIYKNKKKNDFA</sequence>
<feature type="non-terminal residue" evidence="1">
    <location>
        <position position="1"/>
    </location>
</feature>
<organism evidence="1 2">
    <name type="scientific">Aphis craccivora</name>
    <name type="common">Cowpea aphid</name>
    <dbReference type="NCBI Taxonomy" id="307492"/>
    <lineage>
        <taxon>Eukaryota</taxon>
        <taxon>Metazoa</taxon>
        <taxon>Ecdysozoa</taxon>
        <taxon>Arthropoda</taxon>
        <taxon>Hexapoda</taxon>
        <taxon>Insecta</taxon>
        <taxon>Pterygota</taxon>
        <taxon>Neoptera</taxon>
        <taxon>Paraneoptera</taxon>
        <taxon>Hemiptera</taxon>
        <taxon>Sternorrhyncha</taxon>
        <taxon>Aphidomorpha</taxon>
        <taxon>Aphidoidea</taxon>
        <taxon>Aphididae</taxon>
        <taxon>Aphidini</taxon>
        <taxon>Aphis</taxon>
        <taxon>Aphis</taxon>
    </lineage>
</organism>
<comment type="caution">
    <text evidence="1">The sequence shown here is derived from an EMBL/GenBank/DDBJ whole genome shotgun (WGS) entry which is preliminary data.</text>
</comment>
<dbReference type="EMBL" id="VUJU01000593">
    <property type="protein sequence ID" value="KAF0769464.1"/>
    <property type="molecule type" value="Genomic_DNA"/>
</dbReference>
<gene>
    <name evidence="1" type="ORF">FWK35_00007375</name>
</gene>
<evidence type="ECO:0000313" key="1">
    <source>
        <dbReference type="EMBL" id="KAF0769464.1"/>
    </source>
</evidence>
<reference evidence="1 2" key="1">
    <citation type="submission" date="2019-08" db="EMBL/GenBank/DDBJ databases">
        <title>Whole genome of Aphis craccivora.</title>
        <authorList>
            <person name="Voronova N.V."/>
            <person name="Shulinski R.S."/>
            <person name="Bandarenka Y.V."/>
            <person name="Zhorov D.G."/>
            <person name="Warner D."/>
        </authorList>
    </citation>
    <scope>NUCLEOTIDE SEQUENCE [LARGE SCALE GENOMIC DNA]</scope>
    <source>
        <strain evidence="1">180601</strain>
        <tissue evidence="1">Whole Body</tissue>
    </source>
</reference>
<accession>A0A6G0ZF72</accession>